<dbReference type="Proteomes" id="UP000822688">
    <property type="component" value="Chromosome 11"/>
</dbReference>
<evidence type="ECO:0000256" key="1">
    <source>
        <dbReference type="ARBA" id="ARBA00010617"/>
    </source>
</evidence>
<comment type="similarity">
    <text evidence="1">Belongs to the cytochrome P450 family.</text>
</comment>
<gene>
    <name evidence="5" type="ORF">KC19_11G090900</name>
</gene>
<dbReference type="PANTHER" id="PTHR24296">
    <property type="entry name" value="CYTOCHROME P450"/>
    <property type="match status" value="1"/>
</dbReference>
<name>A0A8T0GFM0_CERPU</name>
<dbReference type="GO" id="GO:0016705">
    <property type="term" value="F:oxidoreductase activity, acting on paired donors, with incorporation or reduction of molecular oxygen"/>
    <property type="evidence" value="ECO:0007669"/>
    <property type="project" value="InterPro"/>
</dbReference>
<evidence type="ECO:0000313" key="5">
    <source>
        <dbReference type="EMBL" id="KAG0556959.1"/>
    </source>
</evidence>
<proteinExistence type="inferred from homology"/>
<accession>A0A8T0GFM0</accession>
<reference evidence="5 6" key="1">
    <citation type="submission" date="2020-06" db="EMBL/GenBank/DDBJ databases">
        <title>WGS assembly of Ceratodon purpureus strain R40.</title>
        <authorList>
            <person name="Carey S.B."/>
            <person name="Jenkins J."/>
            <person name="Shu S."/>
            <person name="Lovell J.T."/>
            <person name="Sreedasyam A."/>
            <person name="Maumus F."/>
            <person name="Tiley G.P."/>
            <person name="Fernandez-Pozo N."/>
            <person name="Barry K."/>
            <person name="Chen C."/>
            <person name="Wang M."/>
            <person name="Lipzen A."/>
            <person name="Daum C."/>
            <person name="Saski C.A."/>
            <person name="Payton A.C."/>
            <person name="Mcbreen J.C."/>
            <person name="Conrad R.E."/>
            <person name="Kollar L.M."/>
            <person name="Olsson S."/>
            <person name="Huttunen S."/>
            <person name="Landis J.B."/>
            <person name="Wickett N.J."/>
            <person name="Johnson M.G."/>
            <person name="Rensing S.A."/>
            <person name="Grimwood J."/>
            <person name="Schmutz J."/>
            <person name="Mcdaniel S.F."/>
        </authorList>
    </citation>
    <scope>NUCLEOTIDE SEQUENCE [LARGE SCALE GENOMIC DNA]</scope>
    <source>
        <strain evidence="5 6">R40</strain>
    </source>
</reference>
<dbReference type="InterPro" id="IPR036396">
    <property type="entry name" value="Cyt_P450_sf"/>
</dbReference>
<dbReference type="AlphaFoldDB" id="A0A8T0GFM0"/>
<dbReference type="Gene3D" id="1.10.630.10">
    <property type="entry name" value="Cytochrome P450"/>
    <property type="match status" value="1"/>
</dbReference>
<organism evidence="5 6">
    <name type="scientific">Ceratodon purpureus</name>
    <name type="common">Fire moss</name>
    <name type="synonym">Dicranum purpureum</name>
    <dbReference type="NCBI Taxonomy" id="3225"/>
    <lineage>
        <taxon>Eukaryota</taxon>
        <taxon>Viridiplantae</taxon>
        <taxon>Streptophyta</taxon>
        <taxon>Embryophyta</taxon>
        <taxon>Bryophyta</taxon>
        <taxon>Bryophytina</taxon>
        <taxon>Bryopsida</taxon>
        <taxon>Dicranidae</taxon>
        <taxon>Pseudoditrichales</taxon>
        <taxon>Ditrichaceae</taxon>
        <taxon>Ceratodon</taxon>
    </lineage>
</organism>
<evidence type="ECO:0000256" key="4">
    <source>
        <dbReference type="ARBA" id="ARBA00023004"/>
    </source>
</evidence>
<keyword evidence="3" id="KW-0560">Oxidoreductase</keyword>
<keyword evidence="4" id="KW-0408">Iron</keyword>
<sequence>MLMNLNRLYDWATDEVLKTPTMTMRGPLPGWDIIRTATPEKMEHILKTKFDNYIKGQHFSSLYSDFAGVAMLTADGSVWKLQHRFAIPNFSTQMIRGLVLSSF</sequence>
<keyword evidence="6" id="KW-1185">Reference proteome</keyword>
<keyword evidence="2" id="KW-0479">Metal-binding</keyword>
<comment type="caution">
    <text evidence="5">The sequence shown here is derived from an EMBL/GenBank/DDBJ whole genome shotgun (WGS) entry which is preliminary data.</text>
</comment>
<evidence type="ECO:0000256" key="2">
    <source>
        <dbReference type="ARBA" id="ARBA00022723"/>
    </source>
</evidence>
<dbReference type="GO" id="GO:0020037">
    <property type="term" value="F:heme binding"/>
    <property type="evidence" value="ECO:0007669"/>
    <property type="project" value="InterPro"/>
</dbReference>
<dbReference type="EMBL" id="CM026432">
    <property type="protein sequence ID" value="KAG0556959.1"/>
    <property type="molecule type" value="Genomic_DNA"/>
</dbReference>
<protein>
    <recommendedName>
        <fullName evidence="7">Cytochrome P450</fullName>
    </recommendedName>
</protein>
<evidence type="ECO:0000313" key="6">
    <source>
        <dbReference type="Proteomes" id="UP000822688"/>
    </source>
</evidence>
<dbReference type="SUPFAM" id="SSF48264">
    <property type="entry name" value="Cytochrome P450"/>
    <property type="match status" value="1"/>
</dbReference>
<evidence type="ECO:0008006" key="7">
    <source>
        <dbReference type="Google" id="ProtNLM"/>
    </source>
</evidence>
<dbReference type="GO" id="GO:0005506">
    <property type="term" value="F:iron ion binding"/>
    <property type="evidence" value="ECO:0007669"/>
    <property type="project" value="InterPro"/>
</dbReference>
<dbReference type="GO" id="GO:0004497">
    <property type="term" value="F:monooxygenase activity"/>
    <property type="evidence" value="ECO:0007669"/>
    <property type="project" value="InterPro"/>
</dbReference>
<evidence type="ECO:0000256" key="3">
    <source>
        <dbReference type="ARBA" id="ARBA00023002"/>
    </source>
</evidence>